<dbReference type="InterPro" id="IPR023192">
    <property type="entry name" value="TGS-like_dom_sf"/>
</dbReference>
<dbReference type="Pfam" id="PF06071">
    <property type="entry name" value="YchF-GTPase_C"/>
    <property type="match status" value="1"/>
</dbReference>
<dbReference type="InterPro" id="IPR012676">
    <property type="entry name" value="TGS-like"/>
</dbReference>
<dbReference type="InterPro" id="IPR012675">
    <property type="entry name" value="Beta-grasp_dom_sf"/>
</dbReference>
<dbReference type="PRINTS" id="PR00326">
    <property type="entry name" value="GTP1OBG"/>
</dbReference>
<dbReference type="NCBIfam" id="TIGR00092">
    <property type="entry name" value="redox-regulated ATPase YchF"/>
    <property type="match status" value="1"/>
</dbReference>
<comment type="caution">
    <text evidence="7">The sequence shown here is derived from an EMBL/GenBank/DDBJ whole genome shotgun (WGS) entry which is preliminary data.</text>
</comment>
<name>A0A1F7V6Z7_9BACT</name>
<dbReference type="InterPro" id="IPR041706">
    <property type="entry name" value="YchF_N"/>
</dbReference>
<dbReference type="SUPFAM" id="SSF81271">
    <property type="entry name" value="TGS-like"/>
    <property type="match status" value="1"/>
</dbReference>
<dbReference type="SUPFAM" id="SSF52540">
    <property type="entry name" value="P-loop containing nucleoside triphosphate hydrolases"/>
    <property type="match status" value="1"/>
</dbReference>
<dbReference type="PIRSF" id="PIRSF006641">
    <property type="entry name" value="CHP00092"/>
    <property type="match status" value="1"/>
</dbReference>
<dbReference type="GO" id="GO:0005525">
    <property type="term" value="F:GTP binding"/>
    <property type="evidence" value="ECO:0007669"/>
    <property type="project" value="InterPro"/>
</dbReference>
<dbReference type="InterPro" id="IPR006073">
    <property type="entry name" value="GTP-bd"/>
</dbReference>
<dbReference type="Gene3D" id="1.10.150.300">
    <property type="entry name" value="TGS-like domain"/>
    <property type="match status" value="1"/>
</dbReference>
<dbReference type="InterPro" id="IPR013029">
    <property type="entry name" value="YchF_C"/>
</dbReference>
<evidence type="ECO:0000256" key="4">
    <source>
        <dbReference type="ARBA" id="ARBA00022840"/>
    </source>
</evidence>
<dbReference type="GO" id="GO:0005524">
    <property type="term" value="F:ATP binding"/>
    <property type="evidence" value="ECO:0007669"/>
    <property type="project" value="UniProtKB-KW"/>
</dbReference>
<comment type="cofactor">
    <cofactor evidence="1">
        <name>Mg(2+)</name>
        <dbReference type="ChEBI" id="CHEBI:18420"/>
    </cofactor>
</comment>
<dbReference type="InterPro" id="IPR004396">
    <property type="entry name" value="ATPase_YchF/OLA1"/>
</dbReference>
<keyword evidence="4" id="KW-0067">ATP-binding</keyword>
<dbReference type="GO" id="GO:0005737">
    <property type="term" value="C:cytoplasm"/>
    <property type="evidence" value="ECO:0007669"/>
    <property type="project" value="TreeGrafter"/>
</dbReference>
<feature type="domain" description="OBG-type G" evidence="6">
    <location>
        <begin position="2"/>
        <end position="273"/>
    </location>
</feature>
<protein>
    <submittedName>
        <fullName evidence="7">Redox-regulated ATPase YchF</fullName>
    </submittedName>
</protein>
<evidence type="ECO:0000259" key="6">
    <source>
        <dbReference type="PROSITE" id="PS51710"/>
    </source>
</evidence>
<proteinExistence type="predicted"/>
<dbReference type="Pfam" id="PF01926">
    <property type="entry name" value="MMR_HSR1"/>
    <property type="match status" value="1"/>
</dbReference>
<dbReference type="Proteomes" id="UP000176593">
    <property type="component" value="Unassembled WGS sequence"/>
</dbReference>
<dbReference type="PANTHER" id="PTHR23305">
    <property type="entry name" value="OBG GTPASE FAMILY"/>
    <property type="match status" value="1"/>
</dbReference>
<dbReference type="Gene3D" id="3.40.50.300">
    <property type="entry name" value="P-loop containing nucleotide triphosphate hydrolases"/>
    <property type="match status" value="1"/>
</dbReference>
<dbReference type="CDD" id="cd01900">
    <property type="entry name" value="YchF"/>
    <property type="match status" value="1"/>
</dbReference>
<dbReference type="FunFam" id="1.10.150.300:FF:000001">
    <property type="entry name" value="Ribosome-binding ATPase YchF"/>
    <property type="match status" value="1"/>
</dbReference>
<sequence>MMRVGIIGMPNVGKSTLFNALTHQSVPAENFPFCTIEPNSAIVVVPDERLTRLATATDCLKLMPNTIEFMDIAGLVRGAHEGVGLGNEFLANIRGVDLIVHVVRAFTDTNVSHVEESVDPSRDAKIIQDELAKSDLAIVDKHRIAAKSRARNTKDEEAAREYAALEKLWRAMRDEGKSAREAGLTEDERKLLATFDFLTLKPVLFLVNVDDAGSFDAEAWSKLLGGQAIALSIRTEFDLGLIESEEEQAEFRTSLGVQGSINDVVKACYKVLNLSTFYTFGKGVTRAWPMKKGTTAIEAAGMIHTDFLATFVKAQVFDLDAVCEKGEDALRSRGLFKTVGRDYAVQDGDVLWFVTN</sequence>
<reference evidence="7 8" key="1">
    <citation type="journal article" date="2016" name="Nat. Commun.">
        <title>Thousands of microbial genomes shed light on interconnected biogeochemical processes in an aquifer system.</title>
        <authorList>
            <person name="Anantharaman K."/>
            <person name="Brown C.T."/>
            <person name="Hug L.A."/>
            <person name="Sharon I."/>
            <person name="Castelle C.J."/>
            <person name="Probst A.J."/>
            <person name="Thomas B.C."/>
            <person name="Singh A."/>
            <person name="Wilkins M.J."/>
            <person name="Karaoz U."/>
            <person name="Brodie E.L."/>
            <person name="Williams K.H."/>
            <person name="Hubbard S.S."/>
            <person name="Banfield J.F."/>
        </authorList>
    </citation>
    <scope>NUCLEOTIDE SEQUENCE [LARGE SCALE GENOMIC DNA]</scope>
</reference>
<evidence type="ECO:0000313" key="8">
    <source>
        <dbReference type="Proteomes" id="UP000176593"/>
    </source>
</evidence>
<gene>
    <name evidence="7" type="ORF">A3I41_01145</name>
</gene>
<dbReference type="EMBL" id="MGEQ01000010">
    <property type="protein sequence ID" value="OGL86165.1"/>
    <property type="molecule type" value="Genomic_DNA"/>
</dbReference>
<organism evidence="7 8">
    <name type="scientific">Candidatus Uhrbacteria bacterium RIFCSPLOWO2_02_FULL_48_18</name>
    <dbReference type="NCBI Taxonomy" id="1802408"/>
    <lineage>
        <taxon>Bacteria</taxon>
        <taxon>Candidatus Uhriibacteriota</taxon>
    </lineage>
</organism>
<dbReference type="InterPro" id="IPR027417">
    <property type="entry name" value="P-loop_NTPase"/>
</dbReference>
<evidence type="ECO:0000256" key="5">
    <source>
        <dbReference type="ARBA" id="ARBA00022842"/>
    </source>
</evidence>
<dbReference type="GO" id="GO:0016887">
    <property type="term" value="F:ATP hydrolysis activity"/>
    <property type="evidence" value="ECO:0007669"/>
    <property type="project" value="InterPro"/>
</dbReference>
<keyword evidence="2" id="KW-0479">Metal-binding</keyword>
<dbReference type="Gene3D" id="3.10.20.30">
    <property type="match status" value="1"/>
</dbReference>
<accession>A0A1F7V6Z7</accession>
<dbReference type="PROSITE" id="PS51710">
    <property type="entry name" value="G_OBG"/>
    <property type="match status" value="1"/>
</dbReference>
<keyword evidence="5" id="KW-0460">Magnesium</keyword>
<dbReference type="AlphaFoldDB" id="A0A1F7V6Z7"/>
<evidence type="ECO:0000313" key="7">
    <source>
        <dbReference type="EMBL" id="OGL86165.1"/>
    </source>
</evidence>
<dbReference type="PANTHER" id="PTHR23305:SF18">
    <property type="entry name" value="OBG-TYPE G DOMAIN-CONTAINING PROTEIN"/>
    <property type="match status" value="1"/>
</dbReference>
<evidence type="ECO:0000256" key="3">
    <source>
        <dbReference type="ARBA" id="ARBA00022741"/>
    </source>
</evidence>
<dbReference type="FunFam" id="3.10.20.30:FF:000029">
    <property type="entry name" value="Obg-like ATPase 1"/>
    <property type="match status" value="1"/>
</dbReference>
<evidence type="ECO:0000256" key="2">
    <source>
        <dbReference type="ARBA" id="ARBA00022723"/>
    </source>
</evidence>
<dbReference type="InterPro" id="IPR031167">
    <property type="entry name" value="G_OBG"/>
</dbReference>
<keyword evidence="3" id="KW-0547">Nucleotide-binding</keyword>
<dbReference type="GO" id="GO:0046872">
    <property type="term" value="F:metal ion binding"/>
    <property type="evidence" value="ECO:0007669"/>
    <property type="project" value="UniProtKB-KW"/>
</dbReference>
<evidence type="ECO:0000256" key="1">
    <source>
        <dbReference type="ARBA" id="ARBA00001946"/>
    </source>
</evidence>